<dbReference type="InterPro" id="IPR006027">
    <property type="entry name" value="NusB_RsmB_TIM44"/>
</dbReference>
<dbReference type="PANTHER" id="PTHR11078:SF3">
    <property type="entry name" value="ANTITERMINATION NUSB DOMAIN-CONTAINING PROTEIN"/>
    <property type="match status" value="1"/>
</dbReference>
<evidence type="ECO:0000256" key="1">
    <source>
        <dbReference type="ARBA" id="ARBA00005952"/>
    </source>
</evidence>
<dbReference type="AlphaFoldDB" id="A0A6N7PLJ8"/>
<dbReference type="OrthoDB" id="9797817at2"/>
<organism evidence="9 10">
    <name type="scientific">Polyangium spumosum</name>
    <dbReference type="NCBI Taxonomy" id="889282"/>
    <lineage>
        <taxon>Bacteria</taxon>
        <taxon>Pseudomonadati</taxon>
        <taxon>Myxococcota</taxon>
        <taxon>Polyangia</taxon>
        <taxon>Polyangiales</taxon>
        <taxon>Polyangiaceae</taxon>
        <taxon>Polyangium</taxon>
    </lineage>
</organism>
<gene>
    <name evidence="6 9" type="primary">nusB</name>
    <name evidence="9" type="ORF">GF068_12065</name>
</gene>
<keyword evidence="3 6" id="KW-0694">RNA-binding</keyword>
<proteinExistence type="inferred from homology"/>
<evidence type="ECO:0000259" key="8">
    <source>
        <dbReference type="Pfam" id="PF01029"/>
    </source>
</evidence>
<dbReference type="EMBL" id="WJIE01000003">
    <property type="protein sequence ID" value="MRG92657.1"/>
    <property type="molecule type" value="Genomic_DNA"/>
</dbReference>
<dbReference type="GO" id="GO:0005829">
    <property type="term" value="C:cytosol"/>
    <property type="evidence" value="ECO:0007669"/>
    <property type="project" value="TreeGrafter"/>
</dbReference>
<dbReference type="Proteomes" id="UP000440224">
    <property type="component" value="Unassembled WGS sequence"/>
</dbReference>
<keyword evidence="5 6" id="KW-0804">Transcription</keyword>
<evidence type="ECO:0000256" key="4">
    <source>
        <dbReference type="ARBA" id="ARBA00023015"/>
    </source>
</evidence>
<dbReference type="GO" id="GO:0006353">
    <property type="term" value="P:DNA-templated transcription termination"/>
    <property type="evidence" value="ECO:0007669"/>
    <property type="project" value="UniProtKB-UniRule"/>
</dbReference>
<dbReference type="HAMAP" id="MF_00073">
    <property type="entry name" value="NusB"/>
    <property type="match status" value="1"/>
</dbReference>
<dbReference type="SUPFAM" id="SSF48013">
    <property type="entry name" value="NusB-like"/>
    <property type="match status" value="1"/>
</dbReference>
<feature type="region of interest" description="Disordered" evidence="7">
    <location>
        <begin position="136"/>
        <end position="175"/>
    </location>
</feature>
<evidence type="ECO:0000256" key="5">
    <source>
        <dbReference type="ARBA" id="ARBA00023163"/>
    </source>
</evidence>
<evidence type="ECO:0000256" key="6">
    <source>
        <dbReference type="HAMAP-Rule" id="MF_00073"/>
    </source>
</evidence>
<evidence type="ECO:0000256" key="2">
    <source>
        <dbReference type="ARBA" id="ARBA00022814"/>
    </source>
</evidence>
<accession>A0A6N7PLJ8</accession>
<keyword evidence="4 6" id="KW-0805">Transcription regulation</keyword>
<comment type="similarity">
    <text evidence="1 6">Belongs to the NusB family.</text>
</comment>
<comment type="caution">
    <text evidence="9">The sequence shown here is derived from an EMBL/GenBank/DDBJ whole genome shotgun (WGS) entry which is preliminary data.</text>
</comment>
<dbReference type="GO" id="GO:0031564">
    <property type="term" value="P:transcription antitermination"/>
    <property type="evidence" value="ECO:0007669"/>
    <property type="project" value="UniProtKB-KW"/>
</dbReference>
<dbReference type="GO" id="GO:0003723">
    <property type="term" value="F:RNA binding"/>
    <property type="evidence" value="ECO:0007669"/>
    <property type="project" value="UniProtKB-UniRule"/>
</dbReference>
<comment type="function">
    <text evidence="6">Involved in transcription antitermination. Required for transcription of ribosomal RNA (rRNA) genes. Binds specifically to the boxA antiterminator sequence of the ribosomal RNA (rrn) operons.</text>
</comment>
<dbReference type="InterPro" id="IPR035926">
    <property type="entry name" value="NusB-like_sf"/>
</dbReference>
<evidence type="ECO:0000256" key="3">
    <source>
        <dbReference type="ARBA" id="ARBA00022884"/>
    </source>
</evidence>
<dbReference type="Gene3D" id="1.10.940.10">
    <property type="entry name" value="NusB-like"/>
    <property type="match status" value="1"/>
</dbReference>
<keyword evidence="10" id="KW-1185">Reference proteome</keyword>
<keyword evidence="2 6" id="KW-0889">Transcription antitermination</keyword>
<evidence type="ECO:0000313" key="9">
    <source>
        <dbReference type="EMBL" id="MRG92657.1"/>
    </source>
</evidence>
<evidence type="ECO:0000256" key="7">
    <source>
        <dbReference type="SAM" id="MobiDB-lite"/>
    </source>
</evidence>
<dbReference type="Pfam" id="PF01029">
    <property type="entry name" value="NusB"/>
    <property type="match status" value="1"/>
</dbReference>
<evidence type="ECO:0000313" key="10">
    <source>
        <dbReference type="Proteomes" id="UP000440224"/>
    </source>
</evidence>
<dbReference type="NCBIfam" id="TIGR01951">
    <property type="entry name" value="nusB"/>
    <property type="match status" value="1"/>
</dbReference>
<feature type="compositionally biased region" description="Basic residues" evidence="7">
    <location>
        <begin position="166"/>
        <end position="175"/>
    </location>
</feature>
<dbReference type="PANTHER" id="PTHR11078">
    <property type="entry name" value="N UTILIZATION SUBSTANCE PROTEIN B-RELATED"/>
    <property type="match status" value="1"/>
</dbReference>
<feature type="domain" description="NusB/RsmB/TIM44" evidence="8">
    <location>
        <begin position="8"/>
        <end position="130"/>
    </location>
</feature>
<sequence length="175" mass="18919">MGARSTGREAALQMLFALEQGTGSAERVIMHYWRLTPGDPEGREYADQIVRGVEKDLGKVDETIRKASVNWRLERMARVDRNVLRLGAWELINGGDVPRAVILDEAVELAKRFGSEDSSAFVNGVLDRIAEDLGRVDRDRAAGGKPAESSGKGDGKRGGGGGGGHRPAKRGARRP</sequence>
<reference evidence="9 10" key="1">
    <citation type="submission" date="2019-10" db="EMBL/GenBank/DDBJ databases">
        <title>A soil myxobacterium in the family Polyangiaceae.</title>
        <authorList>
            <person name="Li Y."/>
            <person name="Wang J."/>
        </authorList>
    </citation>
    <scope>NUCLEOTIDE SEQUENCE [LARGE SCALE GENOMIC DNA]</scope>
    <source>
        <strain evidence="9 10">DSM 14734</strain>
    </source>
</reference>
<dbReference type="InterPro" id="IPR011605">
    <property type="entry name" value="NusB_fam"/>
</dbReference>
<protein>
    <recommendedName>
        <fullName evidence="6">Transcription antitermination protein NusB</fullName>
    </recommendedName>
    <alternativeName>
        <fullName evidence="6">Antitermination factor NusB</fullName>
    </alternativeName>
</protein>
<name>A0A6N7PLJ8_9BACT</name>